<dbReference type="Pfam" id="PF07374">
    <property type="entry name" value="DUF1492"/>
    <property type="match status" value="1"/>
</dbReference>
<evidence type="ECO:0008006" key="4">
    <source>
        <dbReference type="Google" id="ProtNLM"/>
    </source>
</evidence>
<dbReference type="AlphaFoldDB" id="A0A1H9VJH7"/>
<dbReference type="RefSeq" id="WP_074628286.1">
    <property type="nucleotide sequence ID" value="NZ_FOGM01000024.1"/>
</dbReference>
<keyword evidence="1" id="KW-0175">Coiled coil</keyword>
<reference evidence="2 3" key="1">
    <citation type="submission" date="2016-10" db="EMBL/GenBank/DDBJ databases">
        <authorList>
            <person name="de Groot N.N."/>
        </authorList>
    </citation>
    <scope>NUCLEOTIDE SEQUENCE [LARGE SCALE GENOMIC DNA]</scope>
    <source>
        <strain evidence="2 3">VTM2R47</strain>
    </source>
</reference>
<accession>A0A1H9VJH7</accession>
<feature type="coiled-coil region" evidence="1">
    <location>
        <begin position="10"/>
        <end position="37"/>
    </location>
</feature>
<dbReference type="Proteomes" id="UP000182712">
    <property type="component" value="Unassembled WGS sequence"/>
</dbReference>
<sequence length="134" mass="15976">MKTYERLRKIKALDRYIESQMNQLEKLKSQALKINASSLQADKVQNGSRKKKDDLYIELLATQEDIEEYTVKALREKREFRKQIAEIEDSNARTLLQMVYIEQLPINEICERFDGISEPTYYVWLRKAEKLLED</sequence>
<name>A0A1H9VJH7_9STRE</name>
<organism evidence="2 3">
    <name type="scientific">Streptococcus gallolyticus</name>
    <dbReference type="NCBI Taxonomy" id="315405"/>
    <lineage>
        <taxon>Bacteria</taxon>
        <taxon>Bacillati</taxon>
        <taxon>Bacillota</taxon>
        <taxon>Bacilli</taxon>
        <taxon>Lactobacillales</taxon>
        <taxon>Streptococcaceae</taxon>
        <taxon>Streptococcus</taxon>
    </lineage>
</organism>
<gene>
    <name evidence="2" type="ORF">SAMN04487840_12417</name>
</gene>
<dbReference type="InterPro" id="IPR010861">
    <property type="entry name" value="DUF1492"/>
</dbReference>
<dbReference type="InterPro" id="IPR013324">
    <property type="entry name" value="RNA_pol_sigma_r3/r4-like"/>
</dbReference>
<protein>
    <recommendedName>
        <fullName evidence="4">DUF1492 domain-containing protein</fullName>
    </recommendedName>
</protein>
<evidence type="ECO:0000313" key="2">
    <source>
        <dbReference type="EMBL" id="SES21752.1"/>
    </source>
</evidence>
<proteinExistence type="predicted"/>
<evidence type="ECO:0000313" key="3">
    <source>
        <dbReference type="Proteomes" id="UP000182712"/>
    </source>
</evidence>
<evidence type="ECO:0000256" key="1">
    <source>
        <dbReference type="SAM" id="Coils"/>
    </source>
</evidence>
<dbReference type="EMBL" id="FOGM01000024">
    <property type="protein sequence ID" value="SES21752.1"/>
    <property type="molecule type" value="Genomic_DNA"/>
</dbReference>
<dbReference type="SUPFAM" id="SSF88659">
    <property type="entry name" value="Sigma3 and sigma4 domains of RNA polymerase sigma factors"/>
    <property type="match status" value="1"/>
</dbReference>